<dbReference type="Gene3D" id="3.40.1480.10">
    <property type="entry name" value="MOFRL domain"/>
    <property type="match status" value="1"/>
</dbReference>
<sequence>MDAASATLRSDPVGATGLLRGMLDAAIDAARPARVLPPWLPPAPPGRTIVVGAGKAAASMAAAVEAVWTAPLEGLVITRYGHAVPCARIEVVEAAHPVPDEAGLAATERMLGLAASAGPDDLVLTLMSGGGSALLTRPAAGLTLADKQAITRALLASGATIAEMNCVRRHLSAVKGGRLALAAHPARLVTLVISDVPGDDPAIVASGPTLPDSTTAAMAREILARYRVDLPDAVRLHLARDEGGVRPDDPRLAGQSAHLIATPRLALEAAADVARHHGVTPVILGDSIEGEAREVARVMAGIARQAARHGVPAAAPCALISGGETTVTIGPDTPRGARGGRNVEFLLALALELDAQPGIHALAADSDGIDGTEPVAGAVIGPRTLAASRAAGLDPGAILAAHDAHTLFERIGAQVVTGPTLTNVNDIRVILVTAQEAGE</sequence>
<dbReference type="SUPFAM" id="SSF82544">
    <property type="entry name" value="GckA/TtuD-like"/>
    <property type="match status" value="1"/>
</dbReference>
<dbReference type="Pfam" id="PF05161">
    <property type="entry name" value="MOFRL"/>
    <property type="match status" value="1"/>
</dbReference>
<dbReference type="GO" id="GO:0008887">
    <property type="term" value="F:glycerate kinase activity"/>
    <property type="evidence" value="ECO:0007669"/>
    <property type="project" value="InterPro"/>
</dbReference>
<dbReference type="eggNOG" id="COG2379">
    <property type="taxonomic scope" value="Bacteria"/>
</dbReference>
<name>A5FXP0_ACICJ</name>
<feature type="domain" description="MOFRL" evidence="1">
    <location>
        <begin position="317"/>
        <end position="426"/>
    </location>
</feature>
<dbReference type="RefSeq" id="WP_011942037.1">
    <property type="nucleotide sequence ID" value="NC_009484.1"/>
</dbReference>
<dbReference type="PANTHER" id="PTHR12227:SF0">
    <property type="entry name" value="GLYCERATE KINASE"/>
    <property type="match status" value="1"/>
</dbReference>
<dbReference type="EMBL" id="CP000697">
    <property type="protein sequence ID" value="ABQ30372.1"/>
    <property type="molecule type" value="Genomic_DNA"/>
</dbReference>
<evidence type="ECO:0000259" key="1">
    <source>
        <dbReference type="Pfam" id="PF05161"/>
    </source>
</evidence>
<keyword evidence="3" id="KW-0560">Oxidoreductase</keyword>
<dbReference type="GO" id="GO:0005737">
    <property type="term" value="C:cytoplasm"/>
    <property type="evidence" value="ECO:0007669"/>
    <property type="project" value="TreeGrafter"/>
</dbReference>
<dbReference type="AlphaFoldDB" id="A5FXP0"/>
<dbReference type="EC" id="1.1.1.81" evidence="3"/>
<proteinExistence type="predicted"/>
<dbReference type="Gene3D" id="3.40.50.10180">
    <property type="entry name" value="Glycerate kinase, MOFRL-like N-terminal domain"/>
    <property type="match status" value="1"/>
</dbReference>
<protein>
    <submittedName>
        <fullName evidence="3">Hydroxypyruvate reductase</fullName>
        <ecNumber evidence="3">1.1.1.81</ecNumber>
    </submittedName>
</protein>
<reference evidence="3 4" key="1">
    <citation type="submission" date="2007-05" db="EMBL/GenBank/DDBJ databases">
        <title>Complete sequence of chromosome of Acidiphilium cryptum JF-5.</title>
        <authorList>
            <consortium name="US DOE Joint Genome Institute"/>
            <person name="Copeland A."/>
            <person name="Lucas S."/>
            <person name="Lapidus A."/>
            <person name="Barry K."/>
            <person name="Detter J.C."/>
            <person name="Glavina del Rio T."/>
            <person name="Hammon N."/>
            <person name="Israni S."/>
            <person name="Dalin E."/>
            <person name="Tice H."/>
            <person name="Pitluck S."/>
            <person name="Sims D."/>
            <person name="Brettin T."/>
            <person name="Bruce D."/>
            <person name="Han C."/>
            <person name="Schmutz J."/>
            <person name="Larimer F."/>
            <person name="Land M."/>
            <person name="Hauser L."/>
            <person name="Kyrpides N."/>
            <person name="Kim E."/>
            <person name="Magnuson T."/>
            <person name="Richardson P."/>
        </authorList>
    </citation>
    <scope>NUCLEOTIDE SEQUENCE [LARGE SCALE GENOMIC DNA]</scope>
    <source>
        <strain evidence="3 4">JF-5</strain>
    </source>
</reference>
<dbReference type="STRING" id="349163.Acry_1160"/>
<dbReference type="PANTHER" id="PTHR12227">
    <property type="entry name" value="GLYCERATE KINASE"/>
    <property type="match status" value="1"/>
</dbReference>
<dbReference type="InterPro" id="IPR025286">
    <property type="entry name" value="MOFRL_assoc_dom"/>
</dbReference>
<dbReference type="InterPro" id="IPR037035">
    <property type="entry name" value="GK-like_C_sf"/>
</dbReference>
<dbReference type="Pfam" id="PF13660">
    <property type="entry name" value="DUF4147"/>
    <property type="match status" value="1"/>
</dbReference>
<evidence type="ECO:0000313" key="4">
    <source>
        <dbReference type="Proteomes" id="UP000000245"/>
    </source>
</evidence>
<evidence type="ECO:0000313" key="3">
    <source>
        <dbReference type="EMBL" id="ABQ30372.1"/>
    </source>
</evidence>
<feature type="domain" description="MOFRL-associated" evidence="2">
    <location>
        <begin position="19"/>
        <end position="238"/>
    </location>
</feature>
<accession>A5FXP0</accession>
<dbReference type="Proteomes" id="UP000000245">
    <property type="component" value="Chromosome"/>
</dbReference>
<keyword evidence="4" id="KW-1185">Reference proteome</keyword>
<dbReference type="InterPro" id="IPR007835">
    <property type="entry name" value="MOFRL"/>
</dbReference>
<dbReference type="InterPro" id="IPR038614">
    <property type="entry name" value="GK_N_sf"/>
</dbReference>
<evidence type="ECO:0000259" key="2">
    <source>
        <dbReference type="Pfam" id="PF13660"/>
    </source>
</evidence>
<gene>
    <name evidence="3" type="ordered locus">Acry_1160</name>
</gene>
<dbReference type="InterPro" id="IPR039760">
    <property type="entry name" value="MOFRL_protein"/>
</dbReference>
<organism evidence="3 4">
    <name type="scientific">Acidiphilium cryptum (strain JF-5)</name>
    <dbReference type="NCBI Taxonomy" id="349163"/>
    <lineage>
        <taxon>Bacteria</taxon>
        <taxon>Pseudomonadati</taxon>
        <taxon>Pseudomonadota</taxon>
        <taxon>Alphaproteobacteria</taxon>
        <taxon>Acetobacterales</taxon>
        <taxon>Acidocellaceae</taxon>
        <taxon>Acidiphilium</taxon>
    </lineage>
</organism>
<dbReference type="GO" id="GO:0016618">
    <property type="term" value="F:hydroxypyruvate reductase [NAD(P)H] activity"/>
    <property type="evidence" value="ECO:0007669"/>
    <property type="project" value="UniProtKB-EC"/>
</dbReference>
<dbReference type="HOGENOM" id="CLU_032279_1_1_5"/>
<keyword evidence="3" id="KW-0670">Pyruvate</keyword>
<dbReference type="KEGG" id="acr:Acry_1160"/>